<dbReference type="EMBL" id="MVHJ01000006">
    <property type="protein sequence ID" value="ORA05306.1"/>
    <property type="molecule type" value="Genomic_DNA"/>
</dbReference>
<keyword evidence="4" id="KW-0804">Transcription</keyword>
<dbReference type="InterPro" id="IPR003018">
    <property type="entry name" value="GAF"/>
</dbReference>
<accession>A0A1W9YZ06</accession>
<dbReference type="InterPro" id="IPR012074">
    <property type="entry name" value="GAF_ANTAR"/>
</dbReference>
<evidence type="ECO:0000313" key="7">
    <source>
        <dbReference type="Proteomes" id="UP000192366"/>
    </source>
</evidence>
<dbReference type="Gene3D" id="1.10.10.10">
    <property type="entry name" value="Winged helix-like DNA-binding domain superfamily/Winged helix DNA-binding domain"/>
    <property type="match status" value="1"/>
</dbReference>
<dbReference type="GO" id="GO:0003723">
    <property type="term" value="F:RNA binding"/>
    <property type="evidence" value="ECO:0007669"/>
    <property type="project" value="InterPro"/>
</dbReference>
<evidence type="ECO:0000259" key="5">
    <source>
        <dbReference type="PROSITE" id="PS50921"/>
    </source>
</evidence>
<organism evidence="6 7">
    <name type="scientific">Mycolicibacterium bacteremicum</name>
    <name type="common">Mycobacterium bacteremicum</name>
    <dbReference type="NCBI Taxonomy" id="564198"/>
    <lineage>
        <taxon>Bacteria</taxon>
        <taxon>Bacillati</taxon>
        <taxon>Actinomycetota</taxon>
        <taxon>Actinomycetes</taxon>
        <taxon>Mycobacteriales</taxon>
        <taxon>Mycobacteriaceae</taxon>
        <taxon>Mycolicibacterium</taxon>
    </lineage>
</organism>
<dbReference type="Gene3D" id="3.30.450.40">
    <property type="match status" value="1"/>
</dbReference>
<sequence length="237" mass="25405">MDDRSVPEWVELLNELAGDLRHQRNTQATLNAIIAGAVDLIPGASWAGVSVVTDGEVQIEAATDPVVTTLDRLQVSQGDGPFAQALHRHRSVHVADMTADSRWPALGRAAADLGAHSALWFRLFFQAGRLAVLTIYGAESHAFAADSLVIGDVLAQHAASALIGAEAADQFNQALASRDVIGQAKGLLMQQRQLSGLQAFELMIRTSQDANIKLVDIARWVVAEHENALESDTQSRG</sequence>
<dbReference type="SMART" id="SM01012">
    <property type="entry name" value="ANTAR"/>
    <property type="match status" value="1"/>
</dbReference>
<dbReference type="SUPFAM" id="SSF55781">
    <property type="entry name" value="GAF domain-like"/>
    <property type="match status" value="1"/>
</dbReference>
<evidence type="ECO:0000256" key="1">
    <source>
        <dbReference type="ARBA" id="ARBA00022679"/>
    </source>
</evidence>
<reference evidence="6 7" key="1">
    <citation type="submission" date="2017-02" db="EMBL/GenBank/DDBJ databases">
        <title>The new phylogeny of genus Mycobacterium.</title>
        <authorList>
            <person name="Tortoli E."/>
            <person name="Trovato A."/>
            <person name="Cirillo D.M."/>
        </authorList>
    </citation>
    <scope>NUCLEOTIDE SEQUENCE [LARGE SCALE GENOMIC DNA]</scope>
    <source>
        <strain evidence="6 7">DSM 45578</strain>
    </source>
</reference>
<evidence type="ECO:0000256" key="2">
    <source>
        <dbReference type="ARBA" id="ARBA00022777"/>
    </source>
</evidence>
<dbReference type="Proteomes" id="UP000192366">
    <property type="component" value="Unassembled WGS sequence"/>
</dbReference>
<gene>
    <name evidence="6" type="ORF">BST17_08775</name>
</gene>
<dbReference type="AlphaFoldDB" id="A0A1W9YZ06"/>
<dbReference type="SUPFAM" id="SSF52172">
    <property type="entry name" value="CheY-like"/>
    <property type="match status" value="1"/>
</dbReference>
<protein>
    <recommendedName>
        <fullName evidence="5">ANTAR domain-containing protein</fullName>
    </recommendedName>
</protein>
<dbReference type="InterPro" id="IPR011006">
    <property type="entry name" value="CheY-like_superfamily"/>
</dbReference>
<keyword evidence="7" id="KW-1185">Reference proteome</keyword>
<keyword evidence="1" id="KW-0808">Transferase</keyword>
<dbReference type="PROSITE" id="PS50921">
    <property type="entry name" value="ANTAR"/>
    <property type="match status" value="1"/>
</dbReference>
<dbReference type="GO" id="GO:0016301">
    <property type="term" value="F:kinase activity"/>
    <property type="evidence" value="ECO:0007669"/>
    <property type="project" value="UniProtKB-KW"/>
</dbReference>
<dbReference type="STRING" id="564198.BST17_08775"/>
<dbReference type="PIRSF" id="PIRSF036625">
    <property type="entry name" value="GAF_ANTAR"/>
    <property type="match status" value="1"/>
</dbReference>
<dbReference type="RefSeq" id="WP_165762244.1">
    <property type="nucleotide sequence ID" value="NZ_JACKVM010000014.1"/>
</dbReference>
<dbReference type="Pfam" id="PF03861">
    <property type="entry name" value="ANTAR"/>
    <property type="match status" value="1"/>
</dbReference>
<name>A0A1W9YZ06_MYCBA</name>
<keyword evidence="3" id="KW-0805">Transcription regulation</keyword>
<evidence type="ECO:0000256" key="4">
    <source>
        <dbReference type="ARBA" id="ARBA00023163"/>
    </source>
</evidence>
<dbReference type="InterPro" id="IPR005561">
    <property type="entry name" value="ANTAR"/>
</dbReference>
<proteinExistence type="predicted"/>
<keyword evidence="2" id="KW-0418">Kinase</keyword>
<dbReference type="InterPro" id="IPR029016">
    <property type="entry name" value="GAF-like_dom_sf"/>
</dbReference>
<comment type="caution">
    <text evidence="6">The sequence shown here is derived from an EMBL/GenBank/DDBJ whole genome shotgun (WGS) entry which is preliminary data.</text>
</comment>
<dbReference type="Pfam" id="PF13185">
    <property type="entry name" value="GAF_2"/>
    <property type="match status" value="1"/>
</dbReference>
<dbReference type="InterPro" id="IPR036388">
    <property type="entry name" value="WH-like_DNA-bd_sf"/>
</dbReference>
<feature type="domain" description="ANTAR" evidence="5">
    <location>
        <begin position="159"/>
        <end position="222"/>
    </location>
</feature>
<evidence type="ECO:0000313" key="6">
    <source>
        <dbReference type="EMBL" id="ORA05306.1"/>
    </source>
</evidence>
<evidence type="ECO:0000256" key="3">
    <source>
        <dbReference type="ARBA" id="ARBA00023015"/>
    </source>
</evidence>